<organism evidence="11 12">
    <name type="scientific">Cannabis sativa</name>
    <name type="common">Hemp</name>
    <name type="synonym">Marijuana</name>
    <dbReference type="NCBI Taxonomy" id="3483"/>
    <lineage>
        <taxon>Eukaryota</taxon>
        <taxon>Viridiplantae</taxon>
        <taxon>Streptophyta</taxon>
        <taxon>Embryophyta</taxon>
        <taxon>Tracheophyta</taxon>
        <taxon>Spermatophyta</taxon>
        <taxon>Magnoliopsida</taxon>
        <taxon>eudicotyledons</taxon>
        <taxon>Gunneridae</taxon>
        <taxon>Pentapetalae</taxon>
        <taxon>rosids</taxon>
        <taxon>fabids</taxon>
        <taxon>Rosales</taxon>
        <taxon>Cannabaceae</taxon>
        <taxon>Cannabis</taxon>
    </lineage>
</organism>
<dbReference type="PANTHER" id="PTHR36531">
    <property type="entry name" value="CRISPR-ASSOCIATED EXONUCLEASE CAS4"/>
    <property type="match status" value="1"/>
</dbReference>
<dbReference type="EMBL" id="JAATIP010000007">
    <property type="protein sequence ID" value="KAF4395286.1"/>
    <property type="molecule type" value="Genomic_DNA"/>
</dbReference>
<keyword evidence="2" id="KW-0540">Nuclease</keyword>
<dbReference type="Pfam" id="PF08696">
    <property type="entry name" value="Dna2"/>
    <property type="match status" value="1"/>
</dbReference>
<dbReference type="GO" id="GO:0016787">
    <property type="term" value="F:hydrolase activity"/>
    <property type="evidence" value="ECO:0007669"/>
    <property type="project" value="UniProtKB-KW"/>
</dbReference>
<keyword evidence="6" id="KW-0347">Helicase</keyword>
<evidence type="ECO:0000256" key="2">
    <source>
        <dbReference type="ARBA" id="ARBA00022722"/>
    </source>
</evidence>
<keyword evidence="7" id="KW-0067">ATP-binding</keyword>
<comment type="cofactor">
    <cofactor evidence="1">
        <name>[4Fe-4S] cluster</name>
        <dbReference type="ChEBI" id="CHEBI:49883"/>
    </cofactor>
</comment>
<dbReference type="InterPro" id="IPR027417">
    <property type="entry name" value="P-loop_NTPase"/>
</dbReference>
<dbReference type="InterPro" id="IPR051827">
    <property type="entry name" value="Cas4_exonuclease"/>
</dbReference>
<gene>
    <name evidence="11" type="ORF">F8388_001673</name>
</gene>
<evidence type="ECO:0000256" key="8">
    <source>
        <dbReference type="ARBA" id="ARBA00023004"/>
    </source>
</evidence>
<accession>A0A7J6HJ47</accession>
<dbReference type="GO" id="GO:0005524">
    <property type="term" value="F:ATP binding"/>
    <property type="evidence" value="ECO:0007669"/>
    <property type="project" value="UniProtKB-KW"/>
</dbReference>
<evidence type="ECO:0000256" key="3">
    <source>
        <dbReference type="ARBA" id="ARBA00022723"/>
    </source>
</evidence>
<keyword evidence="5" id="KW-0378">Hydrolase</keyword>
<dbReference type="AlphaFoldDB" id="A0A7J6HJ47"/>
<dbReference type="PANTHER" id="PTHR36531:SF6">
    <property type="entry name" value="DNA REPLICATION ATP-DEPENDENT HELICASE_NUCLEASE DNA2"/>
    <property type="match status" value="1"/>
</dbReference>
<proteinExistence type="predicted"/>
<dbReference type="Gene3D" id="3.40.50.300">
    <property type="entry name" value="P-loop containing nucleotide triphosphate hydrolases"/>
    <property type="match status" value="1"/>
</dbReference>
<comment type="caution">
    <text evidence="11">The sequence shown here is derived from an EMBL/GenBank/DDBJ whole genome shotgun (WGS) entry which is preliminary data.</text>
</comment>
<dbReference type="GO" id="GO:0004518">
    <property type="term" value="F:nuclease activity"/>
    <property type="evidence" value="ECO:0007669"/>
    <property type="project" value="UniProtKB-KW"/>
</dbReference>
<evidence type="ECO:0000256" key="7">
    <source>
        <dbReference type="ARBA" id="ARBA00022840"/>
    </source>
</evidence>
<keyword evidence="4" id="KW-0547">Nucleotide-binding</keyword>
<feature type="domain" description="DNA replication factor Dna2 N-terminal" evidence="10">
    <location>
        <begin position="17"/>
        <end position="70"/>
    </location>
</feature>
<evidence type="ECO:0000259" key="10">
    <source>
        <dbReference type="Pfam" id="PF08696"/>
    </source>
</evidence>
<keyword evidence="8" id="KW-0408">Iron</keyword>
<dbReference type="Proteomes" id="UP000525078">
    <property type="component" value="Unassembled WGS sequence"/>
</dbReference>
<name>A0A7J6HJ47_CANSA</name>
<evidence type="ECO:0000256" key="9">
    <source>
        <dbReference type="ARBA" id="ARBA00023014"/>
    </source>
</evidence>
<evidence type="ECO:0000256" key="5">
    <source>
        <dbReference type="ARBA" id="ARBA00022801"/>
    </source>
</evidence>
<dbReference type="GO" id="GO:0051536">
    <property type="term" value="F:iron-sulfur cluster binding"/>
    <property type="evidence" value="ECO:0007669"/>
    <property type="project" value="UniProtKB-KW"/>
</dbReference>
<evidence type="ECO:0000256" key="1">
    <source>
        <dbReference type="ARBA" id="ARBA00001966"/>
    </source>
</evidence>
<evidence type="ECO:0000313" key="12">
    <source>
        <dbReference type="Proteomes" id="UP000525078"/>
    </source>
</evidence>
<keyword evidence="3" id="KW-0479">Metal-binding</keyword>
<protein>
    <recommendedName>
        <fullName evidence="10">DNA replication factor Dna2 N-terminal domain-containing protein</fullName>
    </recommendedName>
</protein>
<keyword evidence="9" id="KW-0411">Iron-sulfur</keyword>
<evidence type="ECO:0000256" key="6">
    <source>
        <dbReference type="ARBA" id="ARBA00022806"/>
    </source>
</evidence>
<evidence type="ECO:0000256" key="4">
    <source>
        <dbReference type="ARBA" id="ARBA00022741"/>
    </source>
</evidence>
<dbReference type="GO" id="GO:0046872">
    <property type="term" value="F:metal ion binding"/>
    <property type="evidence" value="ECO:0007669"/>
    <property type="project" value="UniProtKB-KW"/>
</dbReference>
<sequence length="287" mass="31847">MVKEIVSLHHNLKNSKSIVNSQVPGEAPSETATATLDPNDQNSAQVLDIEEITWAPKYGLKGMIDSSIRVEVESNKNRRTENVMPLEFKSGKALNGQNTIDLCLLPLFDICVVIYRTLCAFDVREVPICHIDMGLLYYLQSDKTQVNGGSAERSGLGDLFDSNTHHLTTSHGSFLKHWDWLIDLEAKEIQLSKNKICVPSVGKKLSDWDSLNDPSSLVKDSLHFEKCSSLLGDWHMINVALTRAELIMVGSFKTLSKVLLLKLLIEKVEEQLGIVCAPKKGSSTGEQ</sequence>
<reference evidence="11 12" key="1">
    <citation type="journal article" date="2020" name="bioRxiv">
        <title>Sequence and annotation of 42 cannabis genomes reveals extensive copy number variation in cannabinoid synthesis and pathogen resistance genes.</title>
        <authorList>
            <person name="Mckernan K.J."/>
            <person name="Helbert Y."/>
            <person name="Kane L.T."/>
            <person name="Ebling H."/>
            <person name="Zhang L."/>
            <person name="Liu B."/>
            <person name="Eaton Z."/>
            <person name="Mclaughlin S."/>
            <person name="Kingan S."/>
            <person name="Baybayan P."/>
            <person name="Concepcion G."/>
            <person name="Jordan M."/>
            <person name="Riva A."/>
            <person name="Barbazuk W."/>
            <person name="Harkins T."/>
        </authorList>
    </citation>
    <scope>NUCLEOTIDE SEQUENCE [LARGE SCALE GENOMIC DNA]</scope>
    <source>
        <strain evidence="12">cv. Jamaican Lion 4</strain>
        <tissue evidence="11">Leaf</tissue>
    </source>
</reference>
<evidence type="ECO:0000313" key="11">
    <source>
        <dbReference type="EMBL" id="KAF4395286.1"/>
    </source>
</evidence>
<dbReference type="GO" id="GO:0004386">
    <property type="term" value="F:helicase activity"/>
    <property type="evidence" value="ECO:0007669"/>
    <property type="project" value="UniProtKB-KW"/>
</dbReference>
<dbReference type="InterPro" id="IPR014808">
    <property type="entry name" value="DNA_replication_fac_Dna2_N"/>
</dbReference>